<dbReference type="Gene3D" id="2.170.150.40">
    <property type="entry name" value="Domain of unknown function (DUF427)"/>
    <property type="match status" value="2"/>
</dbReference>
<feature type="domain" description="DUF427" evidence="1">
    <location>
        <begin position="24"/>
        <end position="115"/>
    </location>
</feature>
<reference evidence="2" key="1">
    <citation type="submission" date="2020-02" db="EMBL/GenBank/DDBJ databases">
        <authorList>
            <person name="Meier V. D."/>
        </authorList>
    </citation>
    <scope>NUCLEOTIDE SEQUENCE</scope>
    <source>
        <strain evidence="2">AVDCRST_MAG37</strain>
    </source>
</reference>
<organism evidence="2">
    <name type="scientific">uncultured Rubrobacteraceae bacterium</name>
    <dbReference type="NCBI Taxonomy" id="349277"/>
    <lineage>
        <taxon>Bacteria</taxon>
        <taxon>Bacillati</taxon>
        <taxon>Actinomycetota</taxon>
        <taxon>Rubrobacteria</taxon>
        <taxon>Rubrobacterales</taxon>
        <taxon>Rubrobacteraceae</taxon>
        <taxon>environmental samples</taxon>
    </lineage>
</organism>
<proteinExistence type="predicted"/>
<dbReference type="PANTHER" id="PTHR34310">
    <property type="entry name" value="DUF427 DOMAIN PROTEIN (AFU_ORTHOLOGUE AFUA_3G02220)"/>
    <property type="match status" value="1"/>
</dbReference>
<evidence type="ECO:0000259" key="1">
    <source>
        <dbReference type="Pfam" id="PF04248"/>
    </source>
</evidence>
<accession>A0A6J4QZ10</accession>
<name>A0A6J4QZ10_9ACTN</name>
<dbReference type="PANTHER" id="PTHR34310:SF9">
    <property type="entry name" value="BLR5716 PROTEIN"/>
    <property type="match status" value="1"/>
</dbReference>
<evidence type="ECO:0000313" key="2">
    <source>
        <dbReference type="EMBL" id="CAA9453865.1"/>
    </source>
</evidence>
<gene>
    <name evidence="2" type="ORF">AVDCRST_MAG37-2685</name>
</gene>
<feature type="domain" description="DUF427" evidence="1">
    <location>
        <begin position="150"/>
        <end position="242"/>
    </location>
</feature>
<dbReference type="EMBL" id="CADCVD010000132">
    <property type="protein sequence ID" value="CAA9453865.1"/>
    <property type="molecule type" value="Genomic_DNA"/>
</dbReference>
<dbReference type="Pfam" id="PF04248">
    <property type="entry name" value="NTP_transf_9"/>
    <property type="match status" value="2"/>
</dbReference>
<sequence>MTTPAVTSQIKIGPLVLESSPRWIRAKVGDVMVADSKRVLLLWQEGKVLPVYFFPRDDVRVDLLRPSKHPLPEDYHELASYWALKLDGRVIENAAWTYSSVPLLAGEWLEEYVALRWRAMDAWYEEEERILGHPRDPYHRVDTRQSSRHVRVMLGGETIADTHRPWLIFETGHPTRYYLTPEDVRMDLLAPSETRTLCAYKGEASYWSANLGGEVYDDVAWSYPEPLPDNPQIRGLVCFFNERADIYVDDERLEHPITQWS</sequence>
<dbReference type="AlphaFoldDB" id="A0A6J4QZ10"/>
<dbReference type="InterPro" id="IPR007361">
    <property type="entry name" value="DUF427"/>
</dbReference>
<dbReference type="InterPro" id="IPR038694">
    <property type="entry name" value="DUF427_sf"/>
</dbReference>
<protein>
    <recommendedName>
        <fullName evidence="1">DUF427 domain-containing protein</fullName>
    </recommendedName>
</protein>